<proteinExistence type="predicted"/>
<keyword evidence="3" id="KW-1185">Reference proteome</keyword>
<keyword evidence="1" id="KW-0732">Signal</keyword>
<dbReference type="RefSeq" id="WP_210851448.1">
    <property type="nucleotide sequence ID" value="NZ_JAGQDD010000001.1"/>
</dbReference>
<protein>
    <recommendedName>
        <fullName evidence="4">TIGR03016 family PEP-CTERM system-associated outer membrane protein</fullName>
    </recommendedName>
</protein>
<feature type="chain" id="PRO_5037207370" description="TIGR03016 family PEP-CTERM system-associated outer membrane protein" evidence="1">
    <location>
        <begin position="19"/>
        <end position="399"/>
    </location>
</feature>
<dbReference type="AlphaFoldDB" id="A0A941BCI7"/>
<organism evidence="2 3">
    <name type="scientific">Ideonella alba</name>
    <dbReference type="NCBI Taxonomy" id="2824118"/>
    <lineage>
        <taxon>Bacteria</taxon>
        <taxon>Pseudomonadati</taxon>
        <taxon>Pseudomonadota</taxon>
        <taxon>Betaproteobacteria</taxon>
        <taxon>Burkholderiales</taxon>
        <taxon>Sphaerotilaceae</taxon>
        <taxon>Ideonella</taxon>
    </lineage>
</organism>
<dbReference type="EMBL" id="JAGQDD010000001">
    <property type="protein sequence ID" value="MBQ0929191.1"/>
    <property type="molecule type" value="Genomic_DNA"/>
</dbReference>
<dbReference type="Proteomes" id="UP000676246">
    <property type="component" value="Unassembled WGS sequence"/>
</dbReference>
<evidence type="ECO:0008006" key="4">
    <source>
        <dbReference type="Google" id="ProtNLM"/>
    </source>
</evidence>
<sequence length="399" mass="43246">MRRAVLALPLLSATAALAEGNPWGIAGELDITHDSNVLRAPTGSAVSDTIFSAGLRGQLDQGIGRERLRVNALLEHNRFQNQRELDNLSHEVTVGLSFEPGNLVFGELNLRNARNLANRTLDNGTVLAQGNLERQTQANLRLSKGVVTTWTLVGGLDAFQRRESDAAFRSQNLSRNSMDLGVRYQSTPELGLTALLRHTQGEYPNLGAGDDFSRNDVELRLTWEPSGASQLEARLVRGVESHSLATVSDGSQWSGSVQWAWQLSGKTRLFSRLARDSDTGARDSNSSSTDTITSYSDARVRTTLDLGVRWQATGKIAVDAAASRSQRSLSASLQGGTSNSAGSDRTQTLQLTATYQALRNLQFSCRAAREQRSTSGVVAGLSFPYSSTSYGCSVQAWLR</sequence>
<comment type="caution">
    <text evidence="2">The sequence shown here is derived from an EMBL/GenBank/DDBJ whole genome shotgun (WGS) entry which is preliminary data.</text>
</comment>
<accession>A0A941BCI7</accession>
<feature type="signal peptide" evidence="1">
    <location>
        <begin position="1"/>
        <end position="18"/>
    </location>
</feature>
<dbReference type="SUPFAM" id="SSF56935">
    <property type="entry name" value="Porins"/>
    <property type="match status" value="1"/>
</dbReference>
<evidence type="ECO:0000313" key="2">
    <source>
        <dbReference type="EMBL" id="MBQ0929191.1"/>
    </source>
</evidence>
<reference evidence="2 3" key="1">
    <citation type="submission" date="2021-04" db="EMBL/GenBank/DDBJ databases">
        <title>The genome sequence of Ideonella sp. 3Y2.</title>
        <authorList>
            <person name="Liu Y."/>
        </authorList>
    </citation>
    <scope>NUCLEOTIDE SEQUENCE [LARGE SCALE GENOMIC DNA]</scope>
    <source>
        <strain evidence="2 3">3Y2</strain>
    </source>
</reference>
<evidence type="ECO:0000313" key="3">
    <source>
        <dbReference type="Proteomes" id="UP000676246"/>
    </source>
</evidence>
<evidence type="ECO:0000256" key="1">
    <source>
        <dbReference type="SAM" id="SignalP"/>
    </source>
</evidence>
<gene>
    <name evidence="2" type="ORF">KAK03_01745</name>
</gene>
<name>A0A941BCI7_9BURK</name>